<evidence type="ECO:0000313" key="1">
    <source>
        <dbReference type="EMBL" id="MBD2345457.1"/>
    </source>
</evidence>
<name>A0ABR8CQI8_9NOST</name>
<dbReference type="EMBL" id="JACJRF010000025">
    <property type="protein sequence ID" value="MBD2345457.1"/>
    <property type="molecule type" value="Genomic_DNA"/>
</dbReference>
<sequence>MPLYPTTLQKHLPFGRLSDNTIWIHISEQANKELFFSRFFARNSTIDEYFINSKYKMQSLGKQKVGGSADEFSTLPLSMKVIVHNSLLSTPHL</sequence>
<accession>A0ABR8CQI8</accession>
<dbReference type="Proteomes" id="UP000607281">
    <property type="component" value="Unassembled WGS sequence"/>
</dbReference>
<reference evidence="1 2" key="1">
    <citation type="journal article" date="2020" name="ISME J.">
        <title>Comparative genomics reveals insights into cyanobacterial evolution and habitat adaptation.</title>
        <authorList>
            <person name="Chen M.Y."/>
            <person name="Teng W.K."/>
            <person name="Zhao L."/>
            <person name="Hu C.X."/>
            <person name="Zhou Y.K."/>
            <person name="Han B.P."/>
            <person name="Song L.R."/>
            <person name="Shu W.S."/>
        </authorList>
    </citation>
    <scope>NUCLEOTIDE SEQUENCE [LARGE SCALE GENOMIC DNA]</scope>
    <source>
        <strain evidence="1 2">FACHB-260</strain>
    </source>
</reference>
<protein>
    <submittedName>
        <fullName evidence="1">Uncharacterized protein</fullName>
    </submittedName>
</protein>
<keyword evidence="2" id="KW-1185">Reference proteome</keyword>
<comment type="caution">
    <text evidence="1">The sequence shown here is derived from an EMBL/GenBank/DDBJ whole genome shotgun (WGS) entry which is preliminary data.</text>
</comment>
<organism evidence="1 2">
    <name type="scientific">Anabaena subtropica FACHB-260</name>
    <dbReference type="NCBI Taxonomy" id="2692884"/>
    <lineage>
        <taxon>Bacteria</taxon>
        <taxon>Bacillati</taxon>
        <taxon>Cyanobacteriota</taxon>
        <taxon>Cyanophyceae</taxon>
        <taxon>Nostocales</taxon>
        <taxon>Nostocaceae</taxon>
        <taxon>Anabaena</taxon>
    </lineage>
</organism>
<evidence type="ECO:0000313" key="2">
    <source>
        <dbReference type="Proteomes" id="UP000607281"/>
    </source>
</evidence>
<proteinExistence type="predicted"/>
<gene>
    <name evidence="1" type="ORF">H6G18_15060</name>
</gene>